<dbReference type="InterPro" id="IPR004018">
    <property type="entry name" value="RPEL_repeat"/>
</dbReference>
<feature type="region of interest" description="Disordered" evidence="5">
    <location>
        <begin position="430"/>
        <end position="490"/>
    </location>
</feature>
<feature type="compositionally biased region" description="Low complexity" evidence="5">
    <location>
        <begin position="444"/>
        <end position="457"/>
    </location>
</feature>
<dbReference type="Proteomes" id="UP000192578">
    <property type="component" value="Unassembled WGS sequence"/>
</dbReference>
<dbReference type="PANTHER" id="PTHR12751">
    <property type="entry name" value="PHOSPHATASE AND ACTIN REGULATOR PHACTR"/>
    <property type="match status" value="1"/>
</dbReference>
<dbReference type="GO" id="GO:0003779">
    <property type="term" value="F:actin binding"/>
    <property type="evidence" value="ECO:0007669"/>
    <property type="project" value="UniProtKB-KW"/>
</dbReference>
<keyword evidence="7" id="KW-1185">Reference proteome</keyword>
<comment type="similarity">
    <text evidence="1">Belongs to the phosphatase and actin regulator family.</text>
</comment>
<evidence type="ECO:0000313" key="7">
    <source>
        <dbReference type="Proteomes" id="UP000192578"/>
    </source>
</evidence>
<keyword evidence="3" id="KW-0009">Actin-binding</keyword>
<feature type="compositionally biased region" description="Polar residues" evidence="5">
    <location>
        <begin position="341"/>
        <end position="350"/>
    </location>
</feature>
<feature type="compositionally biased region" description="Low complexity" evidence="5">
    <location>
        <begin position="8"/>
        <end position="26"/>
    </location>
</feature>
<dbReference type="GO" id="GO:0030036">
    <property type="term" value="P:actin cytoskeleton organization"/>
    <property type="evidence" value="ECO:0007669"/>
    <property type="project" value="TreeGrafter"/>
</dbReference>
<dbReference type="Gene3D" id="6.10.140.2130">
    <property type="match status" value="1"/>
</dbReference>
<feature type="repeat" description="RPEL" evidence="4">
    <location>
        <begin position="535"/>
        <end position="560"/>
    </location>
</feature>
<feature type="compositionally biased region" description="Polar residues" evidence="5">
    <location>
        <begin position="357"/>
        <end position="366"/>
    </location>
</feature>
<evidence type="ECO:0000256" key="2">
    <source>
        <dbReference type="ARBA" id="ARBA00022737"/>
    </source>
</evidence>
<evidence type="ECO:0000256" key="1">
    <source>
        <dbReference type="ARBA" id="ARBA00009795"/>
    </source>
</evidence>
<evidence type="ECO:0000313" key="6">
    <source>
        <dbReference type="EMBL" id="OQV20335.1"/>
    </source>
</evidence>
<dbReference type="Gene3D" id="6.10.140.1750">
    <property type="match status" value="1"/>
</dbReference>
<dbReference type="AlphaFoldDB" id="A0A1W0WYU4"/>
<feature type="compositionally biased region" description="Polar residues" evidence="5">
    <location>
        <begin position="281"/>
        <end position="292"/>
    </location>
</feature>
<feature type="region of interest" description="Disordered" evidence="5">
    <location>
        <begin position="219"/>
        <end position="318"/>
    </location>
</feature>
<feature type="compositionally biased region" description="Low complexity" evidence="5">
    <location>
        <begin position="303"/>
        <end position="314"/>
    </location>
</feature>
<sequence length="652" mass="70441">MTKRFKLASVNGGSTATAATTTKAGSRTLPISFGRKLEGLEAAAESSSSPAADSHHIPEAAAQSDLSGINASPAAIVSATSSTKTPGRFNSIRKWFRPWRWMKSKRDGNSGGKESRKSAEMEDVAVAGHDAALYGEDFSGVRKLTDSSTDASSVGNPGLKSPAFNDPSHHPAGASDEPINIADIKVTFANSPAISKWSYNLPNPPPSVSSIKKSVRIHDSVTGPPQHDQQGDAATSGGGGDAANHRIESINRGPRDGKSSPIAQQTHPDRFTTETMVLRSQPISAPSATGRSVQMRLDDDSPKISSPSLSSSKPRTLGELVLPRGNGSPVVGSLGLTQQLAPDNNNSSVMESAATAAATQDEQSGTGKVAVRRRVGISGEHPSPQLTTGRSASTETGVMESSRQNSSGNPVTSGNHLTHHVPILIETPDEEEAPGSRTFHHHNNISSHSSSSSSGRHNNNDDDTDGSDESHDSFDEPESDSDSEASGLGKKVIRKDSLAIHLEAKRTGRRLSEVRVGREIVPDLGRKAELSEIGNRLQRRLSLRPTPEDLAQRNILRDEMEKALDIKERQDTLARKLSFRPTIEQLKELKIIRFNDYVAVNQVEEWDRKADKPWTRLTPKDKAAIRKELNDFKKAEMEVHEQSKQYTRFHRP</sequence>
<dbReference type="PANTHER" id="PTHR12751:SF18">
    <property type="entry name" value="PHOSPHATASE AND ACTIN REGULATOR 1"/>
    <property type="match status" value="1"/>
</dbReference>
<keyword evidence="2" id="KW-0677">Repeat</keyword>
<feature type="compositionally biased region" description="Polar residues" evidence="5">
    <location>
        <begin position="384"/>
        <end position="416"/>
    </location>
</feature>
<comment type="caution">
    <text evidence="6">The sequence shown here is derived from an EMBL/GenBank/DDBJ whole genome shotgun (WGS) entry which is preliminary data.</text>
</comment>
<reference evidence="7" key="1">
    <citation type="submission" date="2017-01" db="EMBL/GenBank/DDBJ databases">
        <title>Comparative genomics of anhydrobiosis in the tardigrade Hypsibius dujardini.</title>
        <authorList>
            <person name="Yoshida Y."/>
            <person name="Koutsovoulos G."/>
            <person name="Laetsch D."/>
            <person name="Stevens L."/>
            <person name="Kumar S."/>
            <person name="Horikawa D."/>
            <person name="Ishino K."/>
            <person name="Komine S."/>
            <person name="Tomita M."/>
            <person name="Blaxter M."/>
            <person name="Arakawa K."/>
        </authorList>
    </citation>
    <scope>NUCLEOTIDE SEQUENCE [LARGE SCALE GENOMIC DNA]</scope>
    <source>
        <strain evidence="7">Z151</strain>
    </source>
</reference>
<evidence type="ECO:0000256" key="3">
    <source>
        <dbReference type="ARBA" id="ARBA00023203"/>
    </source>
</evidence>
<organism evidence="6 7">
    <name type="scientific">Hypsibius exemplaris</name>
    <name type="common">Freshwater tardigrade</name>
    <dbReference type="NCBI Taxonomy" id="2072580"/>
    <lineage>
        <taxon>Eukaryota</taxon>
        <taxon>Metazoa</taxon>
        <taxon>Ecdysozoa</taxon>
        <taxon>Tardigrada</taxon>
        <taxon>Eutardigrada</taxon>
        <taxon>Parachela</taxon>
        <taxon>Hypsibioidea</taxon>
        <taxon>Hypsibiidae</taxon>
        <taxon>Hypsibius</taxon>
    </lineage>
</organism>
<feature type="region of interest" description="Disordered" evidence="5">
    <location>
        <begin position="1"/>
        <end position="30"/>
    </location>
</feature>
<evidence type="ECO:0000256" key="5">
    <source>
        <dbReference type="SAM" id="MobiDB-lite"/>
    </source>
</evidence>
<evidence type="ECO:0000256" key="4">
    <source>
        <dbReference type="PROSITE-ProRule" id="PRU00401"/>
    </source>
</evidence>
<dbReference type="Pfam" id="PF02755">
    <property type="entry name" value="RPEL"/>
    <property type="match status" value="1"/>
</dbReference>
<dbReference type="EMBL" id="MTYJ01000031">
    <property type="protein sequence ID" value="OQV20335.1"/>
    <property type="molecule type" value="Genomic_DNA"/>
</dbReference>
<feature type="compositionally biased region" description="Basic and acidic residues" evidence="5">
    <location>
        <begin position="243"/>
        <end position="258"/>
    </location>
</feature>
<dbReference type="SMART" id="SM00707">
    <property type="entry name" value="RPEL"/>
    <property type="match status" value="2"/>
</dbReference>
<gene>
    <name evidence="6" type="ORF">BV898_05622</name>
</gene>
<accession>A0A1W0WYU4</accession>
<protein>
    <submittedName>
        <fullName evidence="6">Phosphatase and actin regulator 4</fullName>
    </submittedName>
</protein>
<proteinExistence type="inferred from homology"/>
<dbReference type="PROSITE" id="PS51073">
    <property type="entry name" value="RPEL"/>
    <property type="match status" value="2"/>
</dbReference>
<feature type="region of interest" description="Disordered" evidence="5">
    <location>
        <begin position="341"/>
        <end position="416"/>
    </location>
</feature>
<name>A0A1W0WYU4_HYPEX</name>
<feature type="repeat" description="RPEL" evidence="4">
    <location>
        <begin position="571"/>
        <end position="596"/>
    </location>
</feature>
<feature type="compositionally biased region" description="Polar residues" evidence="5">
    <location>
        <begin position="146"/>
        <end position="155"/>
    </location>
</feature>
<dbReference type="OrthoDB" id="5563016at2759"/>
<feature type="region of interest" description="Disordered" evidence="5">
    <location>
        <begin position="145"/>
        <end position="176"/>
    </location>
</feature>